<dbReference type="EMBL" id="JABCKV010000151">
    <property type="protein sequence ID" value="KAG5642848.1"/>
    <property type="molecule type" value="Genomic_DNA"/>
</dbReference>
<name>A0A9P7G3D3_9AGAR</name>
<evidence type="ECO:0000313" key="2">
    <source>
        <dbReference type="EMBL" id="KAG5642848.1"/>
    </source>
</evidence>
<dbReference type="OrthoDB" id="2668396at2759"/>
<reference evidence="2" key="1">
    <citation type="submission" date="2020-07" db="EMBL/GenBank/DDBJ databases">
        <authorList>
            <person name="Nieuwenhuis M."/>
            <person name="Van De Peppel L.J.J."/>
        </authorList>
    </citation>
    <scope>NUCLEOTIDE SEQUENCE</scope>
    <source>
        <strain evidence="2">AP01</strain>
        <tissue evidence="2">Mycelium</tissue>
    </source>
</reference>
<reference evidence="2" key="2">
    <citation type="submission" date="2021-10" db="EMBL/GenBank/DDBJ databases">
        <title>Phylogenomics reveals ancestral predisposition of the termite-cultivated fungus Termitomyces towards a domesticated lifestyle.</title>
        <authorList>
            <person name="Auxier B."/>
            <person name="Grum-Grzhimaylo A."/>
            <person name="Cardenas M.E."/>
            <person name="Lodge J.D."/>
            <person name="Laessoe T."/>
            <person name="Pedersen O."/>
            <person name="Smith M.E."/>
            <person name="Kuyper T.W."/>
            <person name="Franco-Molano E.A."/>
            <person name="Baroni T.J."/>
            <person name="Aanen D.K."/>
        </authorList>
    </citation>
    <scope>NUCLEOTIDE SEQUENCE</scope>
    <source>
        <strain evidence="2">AP01</strain>
        <tissue evidence="2">Mycelium</tissue>
    </source>
</reference>
<gene>
    <name evidence="2" type="ORF">DXG03_002025</name>
</gene>
<dbReference type="AlphaFoldDB" id="A0A9P7G3D3"/>
<sequence>MSHYIRTIHTDFTLNSGRAAAASSSRTWSAPSYAGTSAAAHANLVHNLGGIITNYDGGNSGNSAPYTRRRSVVSLRGPPRRTPPALPRVTPPASIKFDPFSDGYSVDPLPRRSLASAADPVLYRTPRITSHTPLRIQPPQEVAPAPPPPQQPPQPQFDRNARSRLVAGILLNRVHAVGKPMRRRSADGPREYVKSGLSSVVCVEA</sequence>
<protein>
    <submittedName>
        <fullName evidence="2">Uncharacterized protein</fullName>
    </submittedName>
</protein>
<dbReference type="Proteomes" id="UP000775547">
    <property type="component" value="Unassembled WGS sequence"/>
</dbReference>
<feature type="compositionally biased region" description="Pro residues" evidence="1">
    <location>
        <begin position="80"/>
        <end position="90"/>
    </location>
</feature>
<proteinExistence type="predicted"/>
<feature type="region of interest" description="Disordered" evidence="1">
    <location>
        <begin position="127"/>
        <end position="158"/>
    </location>
</feature>
<organism evidence="2 3">
    <name type="scientific">Asterophora parasitica</name>
    <dbReference type="NCBI Taxonomy" id="117018"/>
    <lineage>
        <taxon>Eukaryota</taxon>
        <taxon>Fungi</taxon>
        <taxon>Dikarya</taxon>
        <taxon>Basidiomycota</taxon>
        <taxon>Agaricomycotina</taxon>
        <taxon>Agaricomycetes</taxon>
        <taxon>Agaricomycetidae</taxon>
        <taxon>Agaricales</taxon>
        <taxon>Tricholomatineae</taxon>
        <taxon>Lyophyllaceae</taxon>
        <taxon>Asterophora</taxon>
    </lineage>
</organism>
<accession>A0A9P7G3D3</accession>
<keyword evidence="3" id="KW-1185">Reference proteome</keyword>
<evidence type="ECO:0000256" key="1">
    <source>
        <dbReference type="SAM" id="MobiDB-lite"/>
    </source>
</evidence>
<feature type="compositionally biased region" description="Pro residues" evidence="1">
    <location>
        <begin position="144"/>
        <end position="155"/>
    </location>
</feature>
<feature type="region of interest" description="Disordered" evidence="1">
    <location>
        <begin position="74"/>
        <end position="94"/>
    </location>
</feature>
<evidence type="ECO:0000313" key="3">
    <source>
        <dbReference type="Proteomes" id="UP000775547"/>
    </source>
</evidence>
<comment type="caution">
    <text evidence="2">The sequence shown here is derived from an EMBL/GenBank/DDBJ whole genome shotgun (WGS) entry which is preliminary data.</text>
</comment>